<evidence type="ECO:0000313" key="1">
    <source>
        <dbReference type="EMBL" id="SVA77230.1"/>
    </source>
</evidence>
<organism evidence="1">
    <name type="scientific">marine metagenome</name>
    <dbReference type="NCBI Taxonomy" id="408172"/>
    <lineage>
        <taxon>unclassified sequences</taxon>
        <taxon>metagenomes</taxon>
        <taxon>ecological metagenomes</taxon>
    </lineage>
</organism>
<dbReference type="EMBL" id="UINC01018395">
    <property type="protein sequence ID" value="SVA77230.1"/>
    <property type="molecule type" value="Genomic_DNA"/>
</dbReference>
<reference evidence="1" key="1">
    <citation type="submission" date="2018-05" db="EMBL/GenBank/DDBJ databases">
        <authorList>
            <person name="Lanie J.A."/>
            <person name="Ng W.-L."/>
            <person name="Kazmierczak K.M."/>
            <person name="Andrzejewski T.M."/>
            <person name="Davidsen T.M."/>
            <person name="Wayne K.J."/>
            <person name="Tettelin H."/>
            <person name="Glass J.I."/>
            <person name="Rusch D."/>
            <person name="Podicherti R."/>
            <person name="Tsui H.-C.T."/>
            <person name="Winkler M.E."/>
        </authorList>
    </citation>
    <scope>NUCLEOTIDE SEQUENCE</scope>
</reference>
<feature type="non-terminal residue" evidence="1">
    <location>
        <position position="119"/>
    </location>
</feature>
<proteinExistence type="predicted"/>
<gene>
    <name evidence="1" type="ORF">METZ01_LOCUS130084</name>
</gene>
<accession>A0A381YJU6</accession>
<dbReference type="PROSITE" id="PS51257">
    <property type="entry name" value="PROKAR_LIPOPROTEIN"/>
    <property type="match status" value="1"/>
</dbReference>
<protein>
    <submittedName>
        <fullName evidence="1">Uncharacterized protein</fullName>
    </submittedName>
</protein>
<name>A0A381YJU6_9ZZZZ</name>
<dbReference type="AlphaFoldDB" id="A0A381YJU6"/>
<sequence>MSLLRLLMFVFVSAATLAACAGDSEPPAPMANAEISPVTAVNPVTGEGLPNPTSQRIGSWATLPEGREWGSTAGLDIDPTDGHVWGYERCGSGSAGGPGVNCDSNPVDPIFKFDRNTGE</sequence>